<evidence type="ECO:0000313" key="1">
    <source>
        <dbReference type="EMBL" id="GMT10931.1"/>
    </source>
</evidence>
<reference evidence="1" key="1">
    <citation type="submission" date="2023-10" db="EMBL/GenBank/DDBJ databases">
        <title>Genome assembly of Pristionchus species.</title>
        <authorList>
            <person name="Yoshida K."/>
            <person name="Sommer R.J."/>
        </authorList>
    </citation>
    <scope>NUCLEOTIDE SEQUENCE</scope>
    <source>
        <strain evidence="1">RS5133</strain>
    </source>
</reference>
<feature type="non-terminal residue" evidence="1">
    <location>
        <position position="1"/>
    </location>
</feature>
<accession>A0AAV5UV00</accession>
<comment type="caution">
    <text evidence="1">The sequence shown here is derived from an EMBL/GenBank/DDBJ whole genome shotgun (WGS) entry which is preliminary data.</text>
</comment>
<dbReference type="EMBL" id="BTSY01000001">
    <property type="protein sequence ID" value="GMT10931.1"/>
    <property type="molecule type" value="Genomic_DNA"/>
</dbReference>
<sequence>INIKFVYRSRSLAILTKTRKSGRDGHLIESSCISTHLNSVLSPLVSVSLHLISLSVSHRSRGESRLVDSIVIVVARSTVGIFRSGESSECNESKKELHL</sequence>
<gene>
    <name evidence="1" type="ORF">PFISCL1PPCAC_2228</name>
</gene>
<organism evidence="1 2">
    <name type="scientific">Pristionchus fissidentatus</name>
    <dbReference type="NCBI Taxonomy" id="1538716"/>
    <lineage>
        <taxon>Eukaryota</taxon>
        <taxon>Metazoa</taxon>
        <taxon>Ecdysozoa</taxon>
        <taxon>Nematoda</taxon>
        <taxon>Chromadorea</taxon>
        <taxon>Rhabditida</taxon>
        <taxon>Rhabditina</taxon>
        <taxon>Diplogasteromorpha</taxon>
        <taxon>Diplogasteroidea</taxon>
        <taxon>Neodiplogasteridae</taxon>
        <taxon>Pristionchus</taxon>
    </lineage>
</organism>
<proteinExistence type="predicted"/>
<dbReference type="AlphaFoldDB" id="A0AAV5UV00"/>
<keyword evidence="2" id="KW-1185">Reference proteome</keyword>
<evidence type="ECO:0000313" key="2">
    <source>
        <dbReference type="Proteomes" id="UP001432322"/>
    </source>
</evidence>
<name>A0AAV5UV00_9BILA</name>
<protein>
    <submittedName>
        <fullName evidence="1">Uncharacterized protein</fullName>
    </submittedName>
</protein>
<dbReference type="Proteomes" id="UP001432322">
    <property type="component" value="Unassembled WGS sequence"/>
</dbReference>